<keyword evidence="5" id="KW-0539">Nucleus</keyword>
<evidence type="ECO:0000256" key="3">
    <source>
        <dbReference type="ARBA" id="ARBA00009223"/>
    </source>
</evidence>
<accession>A0A1X2HSV5</accession>
<dbReference type="GO" id="GO:0000462">
    <property type="term" value="P:maturation of SSU-rRNA from tricistronic rRNA transcript (SSU-rRNA, 5.8S rRNA, LSU-rRNA)"/>
    <property type="evidence" value="ECO:0007669"/>
    <property type="project" value="TreeGrafter"/>
</dbReference>
<dbReference type="GO" id="GO:0019843">
    <property type="term" value="F:rRNA binding"/>
    <property type="evidence" value="ECO:0007669"/>
    <property type="project" value="TreeGrafter"/>
</dbReference>
<gene>
    <name evidence="10" type="ORF">BCR43DRAFT_519559</name>
</gene>
<evidence type="ECO:0000313" key="10">
    <source>
        <dbReference type="EMBL" id="ORZ02188.1"/>
    </source>
</evidence>
<keyword evidence="11" id="KW-1185">Reference proteome</keyword>
<evidence type="ECO:0000313" key="11">
    <source>
        <dbReference type="Proteomes" id="UP000242180"/>
    </source>
</evidence>
<evidence type="ECO:0000259" key="9">
    <source>
        <dbReference type="Pfam" id="PF22916"/>
    </source>
</evidence>
<dbReference type="Pfam" id="PF22916">
    <property type="entry name" value="UTP25_NTPase-like"/>
    <property type="match status" value="1"/>
</dbReference>
<evidence type="ECO:0000256" key="4">
    <source>
        <dbReference type="ARBA" id="ARBA00015422"/>
    </source>
</evidence>
<evidence type="ECO:0000256" key="5">
    <source>
        <dbReference type="ARBA" id="ARBA00023242"/>
    </source>
</evidence>
<feature type="compositionally biased region" description="Acidic residues" evidence="7">
    <location>
        <begin position="151"/>
        <end position="212"/>
    </location>
</feature>
<feature type="domain" description="UTP25 NTP hydrolase-like" evidence="9">
    <location>
        <begin position="343"/>
        <end position="603"/>
    </location>
</feature>
<sequence>MAKGSAISKAMAGKGRTSGTHVSGLSSGRSAAKRKADGVKFGSLSRKQKQDLKEYGSLVPQEFEDDDEEAGSDKEESFKKPRVVYEHELDRERESEDEASDDEAMDEDDELEENLQRPSAYSRLVGSLKKTSKHRKFYERIDREQEGREDAADDKDDGDDEDALDEEDLEEDEDEAELEDEEDQDIDTAAAVEDEEEDEDEESDSDEEEEQEAEAKEASSDEEEIIPDYESSEDEEEIKNIPYENHFADEQPRTLDEKIAAIEQKKWIPEAFEDPVLKDVLHFTPVEDPAVKQDKPIQSLEDVYVLPKIARHWEEVNKKCRKQADKKPFTPLQEKLFRHFGEYRDVLYCNRTTRNAAEIRNAYVLHAMNHVFRTRHRILKNNAKIVRSQKDNSDPGDLRDRGFTRPTVLIVLPFRNTVVDVVKAMMKLANPEQMQNKRRFFKDFFERNDGGIDKTKPEDYLDTFRGNIDDSFFLPITFTSKAVKFYSEVYSSDVIIASPLGLRLVIGTEGDEKRNFDFLSSIETVILDQTTHFSMQNWEHVEHFFDHLNLIPKDSHGCDISRIKSWFLDKKARYVRQTLVIGDFLTPEINAVFNKYMKNATGKLKIKQRYEDGTIVDVVAKVPQTFTRIDALSLSSIDDMRFKYFIEKTLPSLRRSAIMQNHTLIFIPSYFDFVRIRNYLEDNKYSYEPACEYTSSSAIARARTQFFHGRTDFILYTERLHFFRRFNIRGAFHVVLYGLPENPQFYSEIVNFLSLKLDEASAAEEATFSCTTLFSRYDQLKLERVVGTARAKKMCTSQKNNYSFS</sequence>
<dbReference type="PANTHER" id="PTHR12933:SF0">
    <property type="entry name" value="U3 SMALL NUCLEOLAR RNA-ASSOCIATED PROTEIN 25 HOMOLOG"/>
    <property type="match status" value="1"/>
</dbReference>
<evidence type="ECO:0000256" key="1">
    <source>
        <dbReference type="ARBA" id="ARBA00002883"/>
    </source>
</evidence>
<dbReference type="InParanoid" id="A0A1X2HSV5"/>
<feature type="compositionally biased region" description="Basic and acidic residues" evidence="7">
    <location>
        <begin position="71"/>
        <end position="94"/>
    </location>
</feature>
<dbReference type="GO" id="GO:0032040">
    <property type="term" value="C:small-subunit processome"/>
    <property type="evidence" value="ECO:0007669"/>
    <property type="project" value="TreeGrafter"/>
</dbReference>
<feature type="compositionally biased region" description="Basic and acidic residues" evidence="7">
    <location>
        <begin position="138"/>
        <end position="150"/>
    </location>
</feature>
<dbReference type="STRING" id="13706.A0A1X2HSV5"/>
<feature type="compositionally biased region" description="Polar residues" evidence="7">
    <location>
        <begin position="17"/>
        <end position="29"/>
    </location>
</feature>
<evidence type="ECO:0000256" key="2">
    <source>
        <dbReference type="ARBA" id="ARBA00004604"/>
    </source>
</evidence>
<evidence type="ECO:0000256" key="6">
    <source>
        <dbReference type="ARBA" id="ARBA00031846"/>
    </source>
</evidence>
<organism evidence="10 11">
    <name type="scientific">Syncephalastrum racemosum</name>
    <name type="common">Filamentous fungus</name>
    <dbReference type="NCBI Taxonomy" id="13706"/>
    <lineage>
        <taxon>Eukaryota</taxon>
        <taxon>Fungi</taxon>
        <taxon>Fungi incertae sedis</taxon>
        <taxon>Mucoromycota</taxon>
        <taxon>Mucoromycotina</taxon>
        <taxon>Mucoromycetes</taxon>
        <taxon>Mucorales</taxon>
        <taxon>Syncephalastraceae</taxon>
        <taxon>Syncephalastrum</taxon>
    </lineage>
</organism>
<dbReference type="AlphaFoldDB" id="A0A1X2HSV5"/>
<name>A0A1X2HSV5_SYNRA</name>
<feature type="compositionally biased region" description="Acidic residues" evidence="7">
    <location>
        <begin position="220"/>
        <end position="236"/>
    </location>
</feature>
<comment type="subcellular location">
    <subcellularLocation>
        <location evidence="2">Nucleus</location>
        <location evidence="2">Nucleolus</location>
    </subcellularLocation>
</comment>
<dbReference type="Gene3D" id="3.40.50.300">
    <property type="entry name" value="P-loop containing nucleotide triphosphate hydrolases"/>
    <property type="match status" value="1"/>
</dbReference>
<dbReference type="PANTHER" id="PTHR12933">
    <property type="entry name" value="ORF PROTEIN-RELATED"/>
    <property type="match status" value="1"/>
</dbReference>
<dbReference type="GO" id="GO:0034511">
    <property type="term" value="F:U3 snoRNA binding"/>
    <property type="evidence" value="ECO:0007669"/>
    <property type="project" value="InterPro"/>
</dbReference>
<feature type="region of interest" description="Disordered" evidence="7">
    <location>
        <begin position="1"/>
        <end position="236"/>
    </location>
</feature>
<comment type="caution">
    <text evidence="10">The sequence shown here is derived from an EMBL/GenBank/DDBJ whole genome shotgun (WGS) entry which is preliminary data.</text>
</comment>
<evidence type="ECO:0000256" key="7">
    <source>
        <dbReference type="SAM" id="MobiDB-lite"/>
    </source>
</evidence>
<comment type="similarity">
    <text evidence="3">Belongs to the UTP25 family.</text>
</comment>
<dbReference type="InterPro" id="IPR053939">
    <property type="entry name" value="UTP25_C"/>
</dbReference>
<dbReference type="InterPro" id="IPR010678">
    <property type="entry name" value="UTP25"/>
</dbReference>
<reference evidence="10 11" key="1">
    <citation type="submission" date="2016-07" db="EMBL/GenBank/DDBJ databases">
        <title>Pervasive Adenine N6-methylation of Active Genes in Fungi.</title>
        <authorList>
            <consortium name="DOE Joint Genome Institute"/>
            <person name="Mondo S.J."/>
            <person name="Dannebaum R.O."/>
            <person name="Kuo R.C."/>
            <person name="Labutti K."/>
            <person name="Haridas S."/>
            <person name="Kuo A."/>
            <person name="Salamov A."/>
            <person name="Ahrendt S.R."/>
            <person name="Lipzen A."/>
            <person name="Sullivan W."/>
            <person name="Andreopoulos W.B."/>
            <person name="Clum A."/>
            <person name="Lindquist E."/>
            <person name="Daum C."/>
            <person name="Ramamoorthy G.K."/>
            <person name="Gryganskyi A."/>
            <person name="Culley D."/>
            <person name="Magnuson J.K."/>
            <person name="James T.Y."/>
            <person name="O'Malley M.A."/>
            <person name="Stajich J.E."/>
            <person name="Spatafora J.W."/>
            <person name="Visel A."/>
            <person name="Grigoriev I.V."/>
        </authorList>
    </citation>
    <scope>NUCLEOTIDE SEQUENCE [LARGE SCALE GENOMIC DNA]</scope>
    <source>
        <strain evidence="10 11">NRRL 2496</strain>
    </source>
</reference>
<dbReference type="FunCoup" id="A0A1X2HSV5">
    <property type="interactions" value="840"/>
</dbReference>
<dbReference type="OMA" id="GIMIFIP"/>
<feature type="compositionally biased region" description="Acidic residues" evidence="7">
    <location>
        <begin position="95"/>
        <end position="113"/>
    </location>
</feature>
<comment type="function">
    <text evidence="1">DEAD-box RNA helicase-like protein required for pre-18S rRNA processing, specifically at sites A0, A1, and A2.</text>
</comment>
<dbReference type="OrthoDB" id="10264378at2759"/>
<proteinExistence type="inferred from homology"/>
<protein>
    <recommendedName>
        <fullName evidence="4">U3 small nucleolar RNA-associated protein 25</fullName>
    </recommendedName>
    <alternativeName>
        <fullName evidence="6">U three protein 25</fullName>
    </alternativeName>
</protein>
<dbReference type="InterPro" id="IPR027417">
    <property type="entry name" value="P-loop_NTPase"/>
</dbReference>
<dbReference type="Proteomes" id="UP000242180">
    <property type="component" value="Unassembled WGS sequence"/>
</dbReference>
<evidence type="ECO:0000259" key="8">
    <source>
        <dbReference type="Pfam" id="PF06862"/>
    </source>
</evidence>
<feature type="domain" description="UTP25 C-terminal" evidence="8">
    <location>
        <begin position="615"/>
        <end position="804"/>
    </location>
</feature>
<dbReference type="EMBL" id="MCGN01000001">
    <property type="protein sequence ID" value="ORZ02188.1"/>
    <property type="molecule type" value="Genomic_DNA"/>
</dbReference>
<dbReference type="InterPro" id="IPR053940">
    <property type="entry name" value="UTP25_NTPase-like"/>
</dbReference>
<dbReference type="Pfam" id="PF06862">
    <property type="entry name" value="Utp25_C"/>
    <property type="match status" value="1"/>
</dbReference>